<evidence type="ECO:0000256" key="1">
    <source>
        <dbReference type="SAM" id="MobiDB-lite"/>
    </source>
</evidence>
<feature type="compositionally biased region" description="Low complexity" evidence="1">
    <location>
        <begin position="207"/>
        <end position="228"/>
    </location>
</feature>
<accession>A0A7J0D826</accession>
<protein>
    <submittedName>
        <fullName evidence="2">Uncharacterized protein</fullName>
    </submittedName>
</protein>
<feature type="compositionally biased region" description="Basic residues" evidence="1">
    <location>
        <begin position="192"/>
        <end position="206"/>
    </location>
</feature>
<evidence type="ECO:0000313" key="2">
    <source>
        <dbReference type="EMBL" id="GFS28215.1"/>
    </source>
</evidence>
<comment type="caution">
    <text evidence="2">The sequence shown here is derived from an EMBL/GenBank/DDBJ whole genome shotgun (WGS) entry which is preliminary data.</text>
</comment>
<organism evidence="2 3">
    <name type="scientific">Actinidia rufa</name>
    <dbReference type="NCBI Taxonomy" id="165716"/>
    <lineage>
        <taxon>Eukaryota</taxon>
        <taxon>Viridiplantae</taxon>
        <taxon>Streptophyta</taxon>
        <taxon>Embryophyta</taxon>
        <taxon>Tracheophyta</taxon>
        <taxon>Spermatophyta</taxon>
        <taxon>Magnoliopsida</taxon>
        <taxon>eudicotyledons</taxon>
        <taxon>Gunneridae</taxon>
        <taxon>Pentapetalae</taxon>
        <taxon>asterids</taxon>
        <taxon>Ericales</taxon>
        <taxon>Actinidiaceae</taxon>
        <taxon>Actinidia</taxon>
    </lineage>
</organism>
<dbReference type="EMBL" id="BJWL01000037">
    <property type="protein sequence ID" value="GFS28215.1"/>
    <property type="molecule type" value="Genomic_DNA"/>
</dbReference>
<dbReference type="AlphaFoldDB" id="A0A7J0D826"/>
<name>A0A7J0D826_9ERIC</name>
<feature type="region of interest" description="Disordered" evidence="1">
    <location>
        <begin position="186"/>
        <end position="246"/>
    </location>
</feature>
<gene>
    <name evidence="2" type="ORF">Acr_00g0000550</name>
</gene>
<proteinExistence type="predicted"/>
<evidence type="ECO:0000313" key="3">
    <source>
        <dbReference type="Proteomes" id="UP000585474"/>
    </source>
</evidence>
<reference evidence="3" key="1">
    <citation type="submission" date="2019-07" db="EMBL/GenBank/DDBJ databases">
        <title>De Novo Assembly of kiwifruit Actinidia rufa.</title>
        <authorList>
            <person name="Sugita-Konishi S."/>
            <person name="Sato K."/>
            <person name="Mori E."/>
            <person name="Abe Y."/>
            <person name="Kisaki G."/>
            <person name="Hamano K."/>
            <person name="Suezawa K."/>
            <person name="Otani M."/>
            <person name="Fukuda T."/>
            <person name="Manabe T."/>
            <person name="Gomi K."/>
            <person name="Tabuchi M."/>
            <person name="Akimitsu K."/>
            <person name="Kataoka I."/>
        </authorList>
    </citation>
    <scope>NUCLEOTIDE SEQUENCE [LARGE SCALE GENOMIC DNA]</scope>
    <source>
        <strain evidence="3">cv. Fuchu</strain>
    </source>
</reference>
<dbReference type="Proteomes" id="UP000585474">
    <property type="component" value="Unassembled WGS sequence"/>
</dbReference>
<keyword evidence="3" id="KW-1185">Reference proteome</keyword>
<feature type="region of interest" description="Disordered" evidence="1">
    <location>
        <begin position="110"/>
        <end position="134"/>
    </location>
</feature>
<sequence length="246" mass="27280">MAAPYVLGGAPVVEEIMGRRLQGPIERYIDGGNQAYKDVFHCSFSMHSSIDIDSPKTENAPYPAGKIASPKALLVSSHAPRTLYNAHLPPRKDHLSKRDVETSITSKRYASRPYGPHHEKRAHPGVKITPGRDMRENAGESIDEFARGRPTLAYHGDHAFARIRGIKVTSPERQIEWLLRGHRSSIGEQERKKSRYHQKKASKARKSQASPQHSYYQSQPSVTCLPVSAYPPLPSSPAPAAEMVAS</sequence>